<dbReference type="Pfam" id="PF00535">
    <property type="entry name" value="Glycos_transf_2"/>
    <property type="match status" value="1"/>
</dbReference>
<dbReference type="InterPro" id="IPR050834">
    <property type="entry name" value="Glycosyltransf_2"/>
</dbReference>
<dbReference type="Proteomes" id="UP000230821">
    <property type="component" value="Unassembled WGS sequence"/>
</dbReference>
<feature type="domain" description="Glycosyltransferase 2-like" evidence="2">
    <location>
        <begin position="10"/>
        <end position="165"/>
    </location>
</feature>
<feature type="transmembrane region" description="Helical" evidence="1">
    <location>
        <begin position="249"/>
        <end position="267"/>
    </location>
</feature>
<accession>A0A2G6KAH5</accession>
<protein>
    <submittedName>
        <fullName evidence="3">Glycosyl transferase</fullName>
    </submittedName>
</protein>
<sequence length="334" mass="37827">MQASLNCKISVIIPVYRGGENFRKCLNGLAEAVPPPDEIIIVADGGMEQTPYPDPALSAKIIETPIRSGPANARNRGASEALGDILFFVDADVVIHADAIRKIRSFFEEAPDVAALFGSYDDTPSESNFLSQYRNLLHHYVHQHGREDASTFWGACGAIRRDLFLKLDGFDDARYRHPAIEDIEFGYRLKKAGYTIRLCKTLQVTHLKHWDVLSILTTDFSQRALPWTELLLQHPEFMNDLNVDAKSRVSVFCVLGLLLTLIGAFWMPALLLLSLMLSLTLFGLNRSLYVFLRRKRGLFFACKALPWHWLYFFYSGLAFGIGLIRHQFNMSPQK</sequence>
<dbReference type="PANTHER" id="PTHR43685">
    <property type="entry name" value="GLYCOSYLTRANSFERASE"/>
    <property type="match status" value="1"/>
</dbReference>
<comment type="caution">
    <text evidence="3">The sequence shown here is derived from an EMBL/GenBank/DDBJ whole genome shotgun (WGS) entry which is preliminary data.</text>
</comment>
<name>A0A2G6KAH5_9BACT</name>
<dbReference type="Gene3D" id="3.90.550.10">
    <property type="entry name" value="Spore Coat Polysaccharide Biosynthesis Protein SpsA, Chain A"/>
    <property type="match status" value="1"/>
</dbReference>
<gene>
    <name evidence="3" type="ORF">CSA56_17340</name>
</gene>
<dbReference type="GO" id="GO:0016740">
    <property type="term" value="F:transferase activity"/>
    <property type="evidence" value="ECO:0007669"/>
    <property type="project" value="UniProtKB-KW"/>
</dbReference>
<feature type="transmembrane region" description="Helical" evidence="1">
    <location>
        <begin position="304"/>
        <end position="324"/>
    </location>
</feature>
<keyword evidence="1" id="KW-0472">Membrane</keyword>
<keyword evidence="1" id="KW-1133">Transmembrane helix</keyword>
<feature type="transmembrane region" description="Helical" evidence="1">
    <location>
        <begin position="273"/>
        <end position="292"/>
    </location>
</feature>
<dbReference type="PANTHER" id="PTHR43685:SF2">
    <property type="entry name" value="GLYCOSYLTRANSFERASE 2-LIKE DOMAIN-CONTAINING PROTEIN"/>
    <property type="match status" value="1"/>
</dbReference>
<organism evidence="3 4">
    <name type="scientific">candidate division KSB3 bacterium</name>
    <dbReference type="NCBI Taxonomy" id="2044937"/>
    <lineage>
        <taxon>Bacteria</taxon>
        <taxon>candidate division KSB3</taxon>
    </lineage>
</organism>
<dbReference type="AlphaFoldDB" id="A0A2G6KAH5"/>
<evidence type="ECO:0000313" key="4">
    <source>
        <dbReference type="Proteomes" id="UP000230821"/>
    </source>
</evidence>
<dbReference type="EMBL" id="PDSK01000129">
    <property type="protein sequence ID" value="PIE31789.1"/>
    <property type="molecule type" value="Genomic_DNA"/>
</dbReference>
<dbReference type="InterPro" id="IPR001173">
    <property type="entry name" value="Glyco_trans_2-like"/>
</dbReference>
<evidence type="ECO:0000259" key="2">
    <source>
        <dbReference type="Pfam" id="PF00535"/>
    </source>
</evidence>
<dbReference type="SUPFAM" id="SSF53448">
    <property type="entry name" value="Nucleotide-diphospho-sugar transferases"/>
    <property type="match status" value="1"/>
</dbReference>
<dbReference type="InterPro" id="IPR029044">
    <property type="entry name" value="Nucleotide-diphossugar_trans"/>
</dbReference>
<evidence type="ECO:0000256" key="1">
    <source>
        <dbReference type="SAM" id="Phobius"/>
    </source>
</evidence>
<keyword evidence="3" id="KW-0808">Transferase</keyword>
<evidence type="ECO:0000313" key="3">
    <source>
        <dbReference type="EMBL" id="PIE31789.1"/>
    </source>
</evidence>
<proteinExistence type="predicted"/>
<reference evidence="3 4" key="1">
    <citation type="submission" date="2017-10" db="EMBL/GenBank/DDBJ databases">
        <title>Novel microbial diversity and functional potential in the marine mammal oral microbiome.</title>
        <authorList>
            <person name="Dudek N.K."/>
            <person name="Sun C.L."/>
            <person name="Burstein D."/>
            <person name="Kantor R.S."/>
            <person name="Aliaga Goltsman D.S."/>
            <person name="Bik E.M."/>
            <person name="Thomas B.C."/>
            <person name="Banfield J.F."/>
            <person name="Relman D.A."/>
        </authorList>
    </citation>
    <scope>NUCLEOTIDE SEQUENCE [LARGE SCALE GENOMIC DNA]</scope>
    <source>
        <strain evidence="3">DOLJORAL78_47_16</strain>
    </source>
</reference>
<keyword evidence="1" id="KW-0812">Transmembrane</keyword>